<dbReference type="AlphaFoldDB" id="A0AA36CHG2"/>
<feature type="non-terminal residue" evidence="2">
    <location>
        <position position="76"/>
    </location>
</feature>
<comment type="caution">
    <text evidence="2">The sequence shown here is derived from an EMBL/GenBank/DDBJ whole genome shotgun (WGS) entry which is preliminary data.</text>
</comment>
<dbReference type="EMBL" id="CATQJA010001675">
    <property type="protein sequence ID" value="CAJ0568160.1"/>
    <property type="molecule type" value="Genomic_DNA"/>
</dbReference>
<keyword evidence="3" id="KW-1185">Reference proteome</keyword>
<name>A0AA36CHG2_9BILA</name>
<feature type="compositionally biased region" description="Low complexity" evidence="1">
    <location>
        <begin position="1"/>
        <end position="15"/>
    </location>
</feature>
<sequence length="76" mass="8313">MLASSCSSTRSPTKSSTRKSRCSARTVCERRLEMGNSSNAQRAIIPGTVTRNAKDWPGNYIVTSVADSKRCSRTFP</sequence>
<reference evidence="2" key="1">
    <citation type="submission" date="2023-06" db="EMBL/GenBank/DDBJ databases">
        <authorList>
            <person name="Delattre M."/>
        </authorList>
    </citation>
    <scope>NUCLEOTIDE SEQUENCE</scope>
    <source>
        <strain evidence="2">AF72</strain>
    </source>
</reference>
<dbReference type="Proteomes" id="UP001177023">
    <property type="component" value="Unassembled WGS sequence"/>
</dbReference>
<protein>
    <submittedName>
        <fullName evidence="2">Uncharacterized protein</fullName>
    </submittedName>
</protein>
<evidence type="ECO:0000313" key="3">
    <source>
        <dbReference type="Proteomes" id="UP001177023"/>
    </source>
</evidence>
<gene>
    <name evidence="2" type="ORF">MSPICULIGERA_LOCUS6686</name>
</gene>
<accession>A0AA36CHG2</accession>
<evidence type="ECO:0000256" key="1">
    <source>
        <dbReference type="SAM" id="MobiDB-lite"/>
    </source>
</evidence>
<feature type="region of interest" description="Disordered" evidence="1">
    <location>
        <begin position="1"/>
        <end position="22"/>
    </location>
</feature>
<organism evidence="2 3">
    <name type="scientific">Mesorhabditis spiculigera</name>
    <dbReference type="NCBI Taxonomy" id="96644"/>
    <lineage>
        <taxon>Eukaryota</taxon>
        <taxon>Metazoa</taxon>
        <taxon>Ecdysozoa</taxon>
        <taxon>Nematoda</taxon>
        <taxon>Chromadorea</taxon>
        <taxon>Rhabditida</taxon>
        <taxon>Rhabditina</taxon>
        <taxon>Rhabditomorpha</taxon>
        <taxon>Rhabditoidea</taxon>
        <taxon>Rhabditidae</taxon>
        <taxon>Mesorhabditinae</taxon>
        <taxon>Mesorhabditis</taxon>
    </lineage>
</organism>
<evidence type="ECO:0000313" key="2">
    <source>
        <dbReference type="EMBL" id="CAJ0568160.1"/>
    </source>
</evidence>
<proteinExistence type="predicted"/>